<gene>
    <name evidence="1" type="ORF">LCGC14_2093490</name>
</gene>
<protein>
    <submittedName>
        <fullName evidence="1">Uncharacterized protein</fullName>
    </submittedName>
</protein>
<evidence type="ECO:0000313" key="1">
    <source>
        <dbReference type="EMBL" id="KKL71578.1"/>
    </source>
</evidence>
<sequence length="53" mass="6147">MVKVKCIATCYMPVSKGNRVVERFEDEENSDVYEIDESRLKEFLATNNFVEVA</sequence>
<name>A0A0F9EBZ1_9ZZZZ</name>
<accession>A0A0F9EBZ1</accession>
<comment type="caution">
    <text evidence="1">The sequence shown here is derived from an EMBL/GenBank/DDBJ whole genome shotgun (WGS) entry which is preliminary data.</text>
</comment>
<organism evidence="1">
    <name type="scientific">marine sediment metagenome</name>
    <dbReference type="NCBI Taxonomy" id="412755"/>
    <lineage>
        <taxon>unclassified sequences</taxon>
        <taxon>metagenomes</taxon>
        <taxon>ecological metagenomes</taxon>
    </lineage>
</organism>
<reference evidence="1" key="1">
    <citation type="journal article" date="2015" name="Nature">
        <title>Complex archaea that bridge the gap between prokaryotes and eukaryotes.</title>
        <authorList>
            <person name="Spang A."/>
            <person name="Saw J.H."/>
            <person name="Jorgensen S.L."/>
            <person name="Zaremba-Niedzwiedzka K."/>
            <person name="Martijn J."/>
            <person name="Lind A.E."/>
            <person name="van Eijk R."/>
            <person name="Schleper C."/>
            <person name="Guy L."/>
            <person name="Ettema T.J."/>
        </authorList>
    </citation>
    <scope>NUCLEOTIDE SEQUENCE</scope>
</reference>
<proteinExistence type="predicted"/>
<dbReference type="EMBL" id="LAZR01025549">
    <property type="protein sequence ID" value="KKL71578.1"/>
    <property type="molecule type" value="Genomic_DNA"/>
</dbReference>
<dbReference type="AlphaFoldDB" id="A0A0F9EBZ1"/>